<organism evidence="7 9">
    <name type="scientific">Staphylococcus nepalensis</name>
    <dbReference type="NCBI Taxonomy" id="214473"/>
    <lineage>
        <taxon>Bacteria</taxon>
        <taxon>Bacillati</taxon>
        <taxon>Bacillota</taxon>
        <taxon>Bacilli</taxon>
        <taxon>Bacillales</taxon>
        <taxon>Staphylococcaceae</taxon>
        <taxon>Staphylococcus</taxon>
    </lineage>
</organism>
<dbReference type="Proteomes" id="UP000240400">
    <property type="component" value="Unassembled WGS sequence"/>
</dbReference>
<dbReference type="Proteomes" id="UP000254412">
    <property type="component" value="Unassembled WGS sequence"/>
</dbReference>
<evidence type="ECO:0000313" key="9">
    <source>
        <dbReference type="Proteomes" id="UP000254412"/>
    </source>
</evidence>
<proteinExistence type="inferred from homology"/>
<dbReference type="PANTHER" id="PTHR11106">
    <property type="entry name" value="GANGLIOSIDE INDUCED DIFFERENTIATION ASSOCIATED PROTEIN 2-RELATED"/>
    <property type="match status" value="1"/>
</dbReference>
<evidence type="ECO:0000256" key="4">
    <source>
        <dbReference type="ARBA" id="ARBA00093459"/>
    </source>
</evidence>
<dbReference type="RefSeq" id="WP_096808229.1">
    <property type="nucleotide sequence ID" value="NZ_BMCF01000001.1"/>
</dbReference>
<reference evidence="6 8" key="1">
    <citation type="journal article" date="2016" name="Front. Microbiol.">
        <title>Comprehensive Phylogenetic Analysis of Bovine Non-aureus Staphylococci Species Based on Whole-Genome Sequencing.</title>
        <authorList>
            <person name="Naushad S."/>
            <person name="Barkema H.W."/>
            <person name="Luby C."/>
            <person name="Condas L.A."/>
            <person name="Nobrega D.B."/>
            <person name="Carson D.A."/>
            <person name="De Buck J."/>
        </authorList>
    </citation>
    <scope>NUCLEOTIDE SEQUENCE [LARGE SCALE GENOMIC DNA]</scope>
    <source>
        <strain evidence="6 8">SNUC 4337</strain>
    </source>
</reference>
<dbReference type="Pfam" id="PF01661">
    <property type="entry name" value="Macro"/>
    <property type="match status" value="1"/>
</dbReference>
<dbReference type="SUPFAM" id="SSF52949">
    <property type="entry name" value="Macro domain-like"/>
    <property type="match status" value="1"/>
</dbReference>
<comment type="catalytic activity">
    <reaction evidence="3">
        <text>4-O-(ADP-D-ribosyl)-L-aspartyl-[protein] + H2O = L-aspartyl-[protein] + ADP-D-ribose + H(+)</text>
        <dbReference type="Rhea" id="RHEA:54428"/>
        <dbReference type="Rhea" id="RHEA-COMP:9867"/>
        <dbReference type="Rhea" id="RHEA-COMP:13832"/>
        <dbReference type="ChEBI" id="CHEBI:15377"/>
        <dbReference type="ChEBI" id="CHEBI:15378"/>
        <dbReference type="ChEBI" id="CHEBI:29961"/>
        <dbReference type="ChEBI" id="CHEBI:57967"/>
        <dbReference type="ChEBI" id="CHEBI:138102"/>
    </reaction>
    <physiologicalReaction direction="left-to-right" evidence="3">
        <dbReference type="Rhea" id="RHEA:54429"/>
    </physiologicalReaction>
</comment>
<dbReference type="SMART" id="SM00506">
    <property type="entry name" value="A1pp"/>
    <property type="match status" value="1"/>
</dbReference>
<dbReference type="PROSITE" id="PS51154">
    <property type="entry name" value="MACRO"/>
    <property type="match status" value="1"/>
</dbReference>
<reference evidence="7 9" key="3">
    <citation type="submission" date="2018-06" db="EMBL/GenBank/DDBJ databases">
        <authorList>
            <consortium name="Pathogen Informatics"/>
            <person name="Doyle S."/>
        </authorList>
    </citation>
    <scope>NUCLEOTIDE SEQUENCE [LARGE SCALE GENOMIC DNA]</scope>
    <source>
        <strain evidence="7 9">NCTC13834</strain>
    </source>
</reference>
<dbReference type="Gene3D" id="3.40.220.10">
    <property type="entry name" value="Leucine Aminopeptidase, subunit E, domain 1"/>
    <property type="match status" value="1"/>
</dbReference>
<evidence type="ECO:0000313" key="7">
    <source>
        <dbReference type="EMBL" id="SUM54003.1"/>
    </source>
</evidence>
<keyword evidence="2" id="KW-0326">Glycosidase</keyword>
<feature type="domain" description="Macro" evidence="5">
    <location>
        <begin position="70"/>
        <end position="261"/>
    </location>
</feature>
<dbReference type="GeneID" id="66775697"/>
<dbReference type="NCBIfam" id="NF003163">
    <property type="entry name" value="PRK04143.1"/>
    <property type="match status" value="1"/>
</dbReference>
<evidence type="ECO:0000256" key="1">
    <source>
        <dbReference type="ARBA" id="ARBA00018852"/>
    </source>
</evidence>
<gene>
    <name evidence="7" type="primary">ymdB</name>
    <name evidence="6" type="ORF">BUZ61_02550</name>
    <name evidence="7" type="ORF">NCTC13834_00286</name>
</gene>
<dbReference type="EMBL" id="UHDS01000001">
    <property type="protein sequence ID" value="SUM54003.1"/>
    <property type="molecule type" value="Genomic_DNA"/>
</dbReference>
<dbReference type="InterPro" id="IPR043472">
    <property type="entry name" value="Macro_dom-like"/>
</dbReference>
<evidence type="ECO:0000259" key="5">
    <source>
        <dbReference type="PROSITE" id="PS51154"/>
    </source>
</evidence>
<dbReference type="EMBL" id="PZHR01000007">
    <property type="protein sequence ID" value="PTK60333.1"/>
    <property type="molecule type" value="Genomic_DNA"/>
</dbReference>
<dbReference type="OrthoDB" id="6194521at2"/>
<evidence type="ECO:0000313" key="6">
    <source>
        <dbReference type="EMBL" id="PTK60333.1"/>
    </source>
</evidence>
<evidence type="ECO:0000256" key="2">
    <source>
        <dbReference type="ARBA" id="ARBA00023295"/>
    </source>
</evidence>
<accession>A0A291JI22</accession>
<evidence type="ECO:0000313" key="8">
    <source>
        <dbReference type="Proteomes" id="UP000240400"/>
    </source>
</evidence>
<dbReference type="KEGG" id="snl:BJD96_01260"/>
<sequence length="261" mass="29740">MQQQERLSYLIEYLWREAYGEATLDLPESDTAQWEMYRGLANIRPPQPISEMYLNVQDAFLQTYNNHFMTTMDTLSPSIGDDVFLWQGDITQLKVDAIVNAANSRLLGCFEPNHNCIDNIIHTKAGVQLRLACHELMEQQGKKEGIGKAKITSGYNLPAQHVIHTVGPQIHKLPVSNMNKDLLARSYRSCLEIAEQHHLDSIAFCCISTGVFGFPQVEAAKIAIDTVLAYKKEHNIDMNIIFNVYTDTDAQLYKEELKRYD</sequence>
<keyword evidence="7" id="KW-0378">Hydrolase</keyword>
<comment type="similarity">
    <text evidence="4">Belongs to the MacroD-type family. Zn-Macro subfamily.</text>
</comment>
<dbReference type="CDD" id="cd02908">
    <property type="entry name" value="Macro_OAADPr_deacetylase"/>
    <property type="match status" value="1"/>
</dbReference>
<dbReference type="InterPro" id="IPR002589">
    <property type="entry name" value="Macro_dom"/>
</dbReference>
<protein>
    <recommendedName>
        <fullName evidence="1">Protein-ADP-ribose hydrolase</fullName>
    </recommendedName>
</protein>
<dbReference type="AlphaFoldDB" id="A0A291JI22"/>
<dbReference type="PANTHER" id="PTHR11106:SF27">
    <property type="entry name" value="MACRO DOMAIN-CONTAINING PROTEIN"/>
    <property type="match status" value="1"/>
</dbReference>
<reference evidence="6" key="2">
    <citation type="submission" date="2018-03" db="EMBL/GenBank/DDBJ databases">
        <authorList>
            <person name="Keele B.F."/>
        </authorList>
    </citation>
    <scope>NUCLEOTIDE SEQUENCE</scope>
    <source>
        <strain evidence="6">SNUC 4337</strain>
    </source>
</reference>
<evidence type="ECO:0000256" key="3">
    <source>
        <dbReference type="ARBA" id="ARBA00048482"/>
    </source>
</evidence>
<name>A0A291JI22_9STAP</name>
<dbReference type="GO" id="GO:0016798">
    <property type="term" value="F:hydrolase activity, acting on glycosyl bonds"/>
    <property type="evidence" value="ECO:0007669"/>
    <property type="project" value="UniProtKB-KW"/>
</dbReference>